<comment type="caution">
    <text evidence="1">The sequence shown here is derived from an EMBL/GenBank/DDBJ whole genome shotgun (WGS) entry which is preliminary data.</text>
</comment>
<sequence>MFADLLYEKSSAAYEKHVLLIEEDSLEDKTEYCAYFAGKGFQIIHYENDLVYRVKYEDIVKSGDSQILMIAAPGTYIPYDVQKCFRVYKVSIANLFPKINASVVKKTQELNYDLLCMAYKKNFSDLTDAEDTKEFLEEIVYGKSNIREYVKLLCKQLKAAVNEAKTYKDWFAIAELKSEIHVLSEQYRIPVDIEDANLSFVDFILKSFGKLSVEMNPSAPVLVSRAMEYITDHSKKFVFIVMDGMSEFDWRIISKSFSGIHYEKAQSMAMIPTVTSISRQCLLSNKFPKELENPWSQSKEKKEFIECAKNLGFTEAQIGYERGYDADFGPAVKCAAIIINDVDDMVHGQLQGRLGMYNDIKVLADQHKLVDTVRRMLAQGFDVYISADHGNTPCTGMGKLMKTGVETETKSRRMIVLKDFANKDGLLEKYENLIEYPGYYLDKQFDYLICGVGESFDAKGDEVMSHGGITIDEVIVPFIKIKAVDNNG</sequence>
<dbReference type="RefSeq" id="WP_154497268.1">
    <property type="nucleotide sequence ID" value="NZ_VUMU01000015.1"/>
</dbReference>
<keyword evidence="2" id="KW-1185">Reference proteome</keyword>
<evidence type="ECO:0000313" key="1">
    <source>
        <dbReference type="EMBL" id="MST58787.1"/>
    </source>
</evidence>
<reference evidence="1 2" key="1">
    <citation type="submission" date="2019-08" db="EMBL/GenBank/DDBJ databases">
        <title>In-depth cultivation of the pig gut microbiome towards novel bacterial diversity and tailored functional studies.</title>
        <authorList>
            <person name="Wylensek D."/>
            <person name="Hitch T.C.A."/>
            <person name="Clavel T."/>
        </authorList>
    </citation>
    <scope>NUCLEOTIDE SEQUENCE [LARGE SCALE GENOMIC DNA]</scope>
    <source>
        <strain evidence="1 2">WCA3-601-WT-6H</strain>
    </source>
</reference>
<proteinExistence type="predicted"/>
<evidence type="ECO:0000313" key="2">
    <source>
        <dbReference type="Proteomes" id="UP000476055"/>
    </source>
</evidence>
<dbReference type="EMBL" id="VUMU01000015">
    <property type="protein sequence ID" value="MST58787.1"/>
    <property type="molecule type" value="Genomic_DNA"/>
</dbReference>
<accession>A0A6L5YMA5</accession>
<dbReference type="Pfam" id="PF08665">
    <property type="entry name" value="PglZ"/>
    <property type="match status" value="1"/>
</dbReference>
<gene>
    <name evidence="1" type="ORF">FYJ59_11170</name>
</gene>
<protein>
    <submittedName>
        <fullName evidence="1">PglZ domain-containing protein</fullName>
    </submittedName>
</protein>
<organism evidence="1 2">
    <name type="scientific">Waltera intestinalis</name>
    <dbReference type="NCBI Taxonomy" id="2606635"/>
    <lineage>
        <taxon>Bacteria</taxon>
        <taxon>Bacillati</taxon>
        <taxon>Bacillota</taxon>
        <taxon>Clostridia</taxon>
        <taxon>Lachnospirales</taxon>
        <taxon>Lachnospiraceae</taxon>
        <taxon>Waltera</taxon>
    </lineage>
</organism>
<dbReference type="Proteomes" id="UP000476055">
    <property type="component" value="Unassembled WGS sequence"/>
</dbReference>
<name>A0A6L5YMA5_9FIRM</name>
<dbReference type="AlphaFoldDB" id="A0A6L5YMA5"/>